<evidence type="ECO:0000313" key="2">
    <source>
        <dbReference type="Proteomes" id="UP000476411"/>
    </source>
</evidence>
<accession>A0A6B9ZKR9</accession>
<dbReference type="KEGG" id="chih:GWR21_23880"/>
<dbReference type="Proteomes" id="UP000476411">
    <property type="component" value="Chromosome"/>
</dbReference>
<sequence>MEVQTVSSRTYGFMILYDMHTDFFPKVLVDISDKDANERLHTKANHMAWLAGSLVQERFELARSFGIYKNQQAQELFKDHKGIQEGVQYPTLRTFEQDWKIISPLLRKALLDADDEKLDEPFEMPGMKMTLFELISFQIYREANCIGQLALWRRLLGYEAMKYM</sequence>
<evidence type="ECO:0000313" key="1">
    <source>
        <dbReference type="EMBL" id="QHS62517.1"/>
    </source>
</evidence>
<dbReference type="RefSeq" id="WP_162334152.1">
    <property type="nucleotide sequence ID" value="NZ_CP048113.1"/>
</dbReference>
<reference evidence="1 2" key="1">
    <citation type="submission" date="2020-01" db="EMBL/GenBank/DDBJ databases">
        <title>Complete genome sequence of Chitinophaga sp. H33E-04 isolated from quinoa roots.</title>
        <authorList>
            <person name="Weon H.-Y."/>
            <person name="Lee S.A."/>
        </authorList>
    </citation>
    <scope>NUCLEOTIDE SEQUENCE [LARGE SCALE GENOMIC DNA]</scope>
    <source>
        <strain evidence="1 2">H33E-04</strain>
    </source>
</reference>
<organism evidence="1 2">
    <name type="scientific">Chitinophaga agri</name>
    <dbReference type="NCBI Taxonomy" id="2703787"/>
    <lineage>
        <taxon>Bacteria</taxon>
        <taxon>Pseudomonadati</taxon>
        <taxon>Bacteroidota</taxon>
        <taxon>Chitinophagia</taxon>
        <taxon>Chitinophagales</taxon>
        <taxon>Chitinophagaceae</taxon>
        <taxon>Chitinophaga</taxon>
    </lineage>
</organism>
<protein>
    <submittedName>
        <fullName evidence="1">DinB family protein</fullName>
    </submittedName>
</protein>
<proteinExistence type="predicted"/>
<dbReference type="SUPFAM" id="SSF109854">
    <property type="entry name" value="DinB/YfiT-like putative metalloenzymes"/>
    <property type="match status" value="1"/>
</dbReference>
<dbReference type="AlphaFoldDB" id="A0A6B9ZKR9"/>
<dbReference type="InterPro" id="IPR034660">
    <property type="entry name" value="DinB/YfiT-like"/>
</dbReference>
<dbReference type="EMBL" id="CP048113">
    <property type="protein sequence ID" value="QHS62517.1"/>
    <property type="molecule type" value="Genomic_DNA"/>
</dbReference>
<dbReference type="Gene3D" id="1.20.120.450">
    <property type="entry name" value="dinb family like domain"/>
    <property type="match status" value="1"/>
</dbReference>
<gene>
    <name evidence="1" type="ORF">GWR21_23880</name>
</gene>
<keyword evidence="2" id="KW-1185">Reference proteome</keyword>
<name>A0A6B9ZKR9_9BACT</name>